<dbReference type="GO" id="GO:0002250">
    <property type="term" value="P:adaptive immune response"/>
    <property type="evidence" value="ECO:0007669"/>
    <property type="project" value="UniProtKB-KW"/>
</dbReference>
<organism evidence="19 20">
    <name type="scientific">Cynoglossus semilaevis</name>
    <name type="common">Tongue sole</name>
    <dbReference type="NCBI Taxonomy" id="244447"/>
    <lineage>
        <taxon>Eukaryota</taxon>
        <taxon>Metazoa</taxon>
        <taxon>Chordata</taxon>
        <taxon>Craniata</taxon>
        <taxon>Vertebrata</taxon>
        <taxon>Euteleostomi</taxon>
        <taxon>Actinopterygii</taxon>
        <taxon>Neopterygii</taxon>
        <taxon>Teleostei</taxon>
        <taxon>Neoteleostei</taxon>
        <taxon>Acanthomorphata</taxon>
        <taxon>Carangaria</taxon>
        <taxon>Pleuronectiformes</taxon>
        <taxon>Pleuronectoidei</taxon>
        <taxon>Cynoglossidae</taxon>
        <taxon>Cynoglossinae</taxon>
        <taxon>Cynoglossus</taxon>
    </lineage>
</organism>
<dbReference type="PANTHER" id="PTHR10035">
    <property type="entry name" value="T-CELL SURFACE GLYCOPROTEIN CD3 ZETA CHAIN"/>
    <property type="match status" value="1"/>
</dbReference>
<feature type="region of interest" description="Disordered" evidence="16">
    <location>
        <begin position="85"/>
        <end position="105"/>
    </location>
</feature>
<feature type="signal peptide" evidence="18">
    <location>
        <begin position="1"/>
        <end position="23"/>
    </location>
</feature>
<dbReference type="Ensembl" id="ENSCSET00000013500.1">
    <property type="protein sequence ID" value="ENSCSEP00000013341.1"/>
    <property type="gene ID" value="ENSCSEG00000008612.1"/>
</dbReference>
<feature type="compositionally biased region" description="Polar residues" evidence="16">
    <location>
        <begin position="92"/>
        <end position="103"/>
    </location>
</feature>
<evidence type="ECO:0000256" key="6">
    <source>
        <dbReference type="ARBA" id="ARBA00022692"/>
    </source>
</evidence>
<dbReference type="Proteomes" id="UP000265120">
    <property type="component" value="Chromosome 14"/>
</dbReference>
<keyword evidence="8" id="KW-0677">Repeat</keyword>
<dbReference type="GeneID" id="103389838"/>
<feature type="transmembrane region" description="Helical" evidence="17">
    <location>
        <begin position="29"/>
        <end position="51"/>
    </location>
</feature>
<evidence type="ECO:0000256" key="2">
    <source>
        <dbReference type="ARBA" id="ARBA00007280"/>
    </source>
</evidence>
<evidence type="ECO:0000256" key="1">
    <source>
        <dbReference type="ARBA" id="ARBA00004251"/>
    </source>
</evidence>
<evidence type="ECO:0000256" key="18">
    <source>
        <dbReference type="SAM" id="SignalP"/>
    </source>
</evidence>
<dbReference type="PANTHER" id="PTHR10035:SF2">
    <property type="entry name" value="T-CELL SURFACE GLYCOPROTEIN CD3 ZETA CHAIN"/>
    <property type="match status" value="1"/>
</dbReference>
<name>A0A3P8VJ97_CYNSE</name>
<reference evidence="19 20" key="1">
    <citation type="journal article" date="2014" name="Nat. Genet.">
        <title>Whole-genome sequence of a flatfish provides insights into ZW sex chromosome evolution and adaptation to a benthic lifestyle.</title>
        <authorList>
            <person name="Chen S."/>
            <person name="Zhang G."/>
            <person name="Shao C."/>
            <person name="Huang Q."/>
            <person name="Liu G."/>
            <person name="Zhang P."/>
            <person name="Song W."/>
            <person name="An N."/>
            <person name="Chalopin D."/>
            <person name="Volff J.N."/>
            <person name="Hong Y."/>
            <person name="Li Q."/>
            <person name="Sha Z."/>
            <person name="Zhou H."/>
            <person name="Xie M."/>
            <person name="Yu Q."/>
            <person name="Liu Y."/>
            <person name="Xiang H."/>
            <person name="Wang N."/>
            <person name="Wu K."/>
            <person name="Yang C."/>
            <person name="Zhou Q."/>
            <person name="Liao X."/>
            <person name="Yang L."/>
            <person name="Hu Q."/>
            <person name="Zhang J."/>
            <person name="Meng L."/>
            <person name="Jin L."/>
            <person name="Tian Y."/>
            <person name="Lian J."/>
            <person name="Yang J."/>
            <person name="Miao G."/>
            <person name="Liu S."/>
            <person name="Liang Z."/>
            <person name="Yan F."/>
            <person name="Li Y."/>
            <person name="Sun B."/>
            <person name="Zhang H."/>
            <person name="Zhang J."/>
            <person name="Zhu Y."/>
            <person name="Du M."/>
            <person name="Zhao Y."/>
            <person name="Schartl M."/>
            <person name="Tang Q."/>
            <person name="Wang J."/>
        </authorList>
    </citation>
    <scope>NUCLEOTIDE SEQUENCE</scope>
</reference>
<dbReference type="InParanoid" id="A0A3P8VJ97"/>
<evidence type="ECO:0000313" key="20">
    <source>
        <dbReference type="Proteomes" id="UP000265120"/>
    </source>
</evidence>
<dbReference type="Pfam" id="PF11628">
    <property type="entry name" value="TCR_zetazeta"/>
    <property type="match status" value="1"/>
</dbReference>
<dbReference type="OMA" id="TDPKLCY"/>
<keyword evidence="6 17" id="KW-0812">Transmembrane</keyword>
<dbReference type="OrthoDB" id="9941225at2759"/>
<dbReference type="GO" id="GO:0004888">
    <property type="term" value="F:transmembrane signaling receptor activity"/>
    <property type="evidence" value="ECO:0007669"/>
    <property type="project" value="InterPro"/>
</dbReference>
<evidence type="ECO:0000256" key="14">
    <source>
        <dbReference type="ARBA" id="ARBA00030941"/>
    </source>
</evidence>
<keyword evidence="20" id="KW-1185">Reference proteome</keyword>
<keyword evidence="13" id="KW-0675">Receptor</keyword>
<evidence type="ECO:0000256" key="5">
    <source>
        <dbReference type="ARBA" id="ARBA00022553"/>
    </source>
</evidence>
<evidence type="ECO:0000313" key="19">
    <source>
        <dbReference type="Ensembl" id="ENSCSEP00000013341.1"/>
    </source>
</evidence>
<dbReference type="KEGG" id="csem:103389838"/>
<evidence type="ECO:0000256" key="15">
    <source>
        <dbReference type="ARBA" id="ARBA00045360"/>
    </source>
</evidence>
<keyword evidence="5" id="KW-0597">Phosphoprotein</keyword>
<proteinExistence type="inferred from homology"/>
<reference evidence="19" key="3">
    <citation type="submission" date="2025-09" db="UniProtKB">
        <authorList>
            <consortium name="Ensembl"/>
        </authorList>
    </citation>
    <scope>IDENTIFICATION</scope>
</reference>
<accession>A0A3P8VJ97</accession>
<evidence type="ECO:0000256" key="16">
    <source>
        <dbReference type="SAM" id="MobiDB-lite"/>
    </source>
</evidence>
<evidence type="ECO:0000256" key="8">
    <source>
        <dbReference type="ARBA" id="ARBA00022737"/>
    </source>
</evidence>
<dbReference type="InterPro" id="IPR021663">
    <property type="entry name" value="CD3_zeta/IgE_Fc_rcpt_gamma"/>
</dbReference>
<dbReference type="GO" id="GO:0007166">
    <property type="term" value="P:cell surface receptor signaling pathway"/>
    <property type="evidence" value="ECO:0007669"/>
    <property type="project" value="InterPro"/>
</dbReference>
<comment type="similarity">
    <text evidence="2">Belongs to the CD3Z/FCER1G family.</text>
</comment>
<evidence type="ECO:0000256" key="13">
    <source>
        <dbReference type="ARBA" id="ARBA00023170"/>
    </source>
</evidence>
<evidence type="ECO:0000256" key="4">
    <source>
        <dbReference type="ARBA" id="ARBA00022475"/>
    </source>
</evidence>
<dbReference type="GO" id="GO:0098797">
    <property type="term" value="C:plasma membrane protein complex"/>
    <property type="evidence" value="ECO:0007669"/>
    <property type="project" value="UniProtKB-ARBA"/>
</dbReference>
<keyword evidence="4" id="KW-1003">Cell membrane</keyword>
<evidence type="ECO:0000256" key="12">
    <source>
        <dbReference type="ARBA" id="ARBA00023136"/>
    </source>
</evidence>
<sequence>MVAVSQTFGVLLLLTSVFAQADAMKMYEPGLCFILDGFLGLYGLFITGLLIKEKFFKSKTMSVEEGLYHDPRGQSDGGYDQLRQQERGRNRLANNDETYTGLTRRTEGEYKELPIKRERQRKKETVYQDLKSASRDTYDILHMQPPSGR</sequence>
<evidence type="ECO:0000256" key="3">
    <source>
        <dbReference type="ARBA" id="ARBA00020448"/>
    </source>
</evidence>
<dbReference type="RefSeq" id="XP_008323656.1">
    <property type="nucleotide sequence ID" value="XM_008325434.3"/>
</dbReference>
<evidence type="ECO:0000256" key="11">
    <source>
        <dbReference type="ARBA" id="ARBA00023130"/>
    </source>
</evidence>
<comment type="subcellular location">
    <subcellularLocation>
        <location evidence="1">Cell membrane</location>
        <topology evidence="1">Single-pass type I membrane protein</topology>
    </subcellularLocation>
</comment>
<keyword evidence="10 17" id="KW-1133">Transmembrane helix</keyword>
<protein>
    <recommendedName>
        <fullName evidence="3">T-cell surface glycoprotein CD3 zeta chain</fullName>
    </recommendedName>
    <alternativeName>
        <fullName evidence="14">T-cell receptor T3 zeta chain</fullName>
    </alternativeName>
</protein>
<evidence type="ECO:0000256" key="7">
    <source>
        <dbReference type="ARBA" id="ARBA00022729"/>
    </source>
</evidence>
<keyword evidence="7 18" id="KW-0732">Signal</keyword>
<evidence type="ECO:0000256" key="9">
    <source>
        <dbReference type="ARBA" id="ARBA00022859"/>
    </source>
</evidence>
<keyword evidence="11" id="KW-1064">Adaptive immunity</keyword>
<evidence type="ECO:0000256" key="17">
    <source>
        <dbReference type="SAM" id="Phobius"/>
    </source>
</evidence>
<dbReference type="AlphaFoldDB" id="A0A3P8VJ97"/>
<dbReference type="InterPro" id="IPR024128">
    <property type="entry name" value="T-cell_CD3_zeta"/>
</dbReference>
<evidence type="ECO:0000256" key="10">
    <source>
        <dbReference type="ARBA" id="ARBA00022989"/>
    </source>
</evidence>
<dbReference type="SMART" id="SM00077">
    <property type="entry name" value="ITAM"/>
    <property type="match status" value="3"/>
</dbReference>
<dbReference type="InterPro" id="IPR003110">
    <property type="entry name" value="Phos_immunorcpt_sig_ITAM"/>
</dbReference>
<feature type="chain" id="PRO_5017937179" description="T-cell surface glycoprotein CD3 zeta chain" evidence="18">
    <location>
        <begin position="24"/>
        <end position="149"/>
    </location>
</feature>
<keyword evidence="9" id="KW-0391">Immunity</keyword>
<dbReference type="CTD" id="919"/>
<reference evidence="19" key="2">
    <citation type="submission" date="2025-08" db="UniProtKB">
        <authorList>
            <consortium name="Ensembl"/>
        </authorList>
    </citation>
    <scope>IDENTIFICATION</scope>
</reference>
<dbReference type="STRING" id="244447.ENSCSEP00000013341"/>
<dbReference type="GeneTree" id="ENSGT00940000177133"/>
<keyword evidence="12 17" id="KW-0472">Membrane</keyword>
<comment type="function">
    <text evidence="15">Part of the TCR-CD3 complex present on T-lymphocyte cell surface that plays an essential role in adaptive immune response. When antigen presenting cells (APCs) activate T-cell receptor (TCR), TCR-mediated signals are transmitted across the cell membrane by the CD3 chains CD3D, CD3E, CD3G and CD3Z. All CD3 chains contain immunoreceptor tyrosine-based activation motifs (ITAMs) in their cytoplasmic domain. Upon TCR engagement, these motifs become phosphorylated by Src family protein tyrosine kinases LCK and FYN, resulting in the activation of downstream signaling pathways. CD3Z ITAMs phosphorylation creates multiple docking sites for the protein kinase ZAP70 leading to ZAP70 phosphorylation and its conversion into a catalytically active enzyme. Plays an important role in intrathymic T-cell differentiation. Additionally, participates in the activity-dependent synapse formation of retinal ganglion cells (RGCs) in both the retina and dorsal lateral geniculate nucleus (dLGN).</text>
</comment>